<reference evidence="2 3" key="1">
    <citation type="submission" date="2018-02" db="EMBL/GenBank/DDBJ databases">
        <title>Complete genome of Nitrosopumilus cobalaminigenes HCA1.</title>
        <authorList>
            <person name="Qin W."/>
            <person name="Zheng Y."/>
            <person name="Stahl D.A."/>
        </authorList>
    </citation>
    <scope>NUCLEOTIDE SEQUENCE [LARGE SCALE GENOMIC DNA]</scope>
    <source>
        <strain evidence="2 3">HCA1</strain>
    </source>
</reference>
<dbReference type="OrthoDB" id="4997at2157"/>
<feature type="transmembrane region" description="Helical" evidence="1">
    <location>
        <begin position="257"/>
        <end position="277"/>
    </location>
</feature>
<evidence type="ECO:0000313" key="3">
    <source>
        <dbReference type="Proteomes" id="UP000509771"/>
    </source>
</evidence>
<dbReference type="AlphaFoldDB" id="A0A7D5M1P1"/>
<keyword evidence="1" id="KW-0812">Transmembrane</keyword>
<dbReference type="Proteomes" id="UP000509771">
    <property type="component" value="Chromosome"/>
</dbReference>
<dbReference type="PROSITE" id="PS00430">
    <property type="entry name" value="TONB_DEPENDENT_REC_1"/>
    <property type="match status" value="1"/>
</dbReference>
<accession>A0A7D5M1P1</accession>
<evidence type="ECO:0000256" key="1">
    <source>
        <dbReference type="SAM" id="Phobius"/>
    </source>
</evidence>
<dbReference type="EMBL" id="CP026993">
    <property type="protein sequence ID" value="QLH02388.1"/>
    <property type="molecule type" value="Genomic_DNA"/>
</dbReference>
<dbReference type="NCBIfam" id="TIGR04296">
    <property type="entry name" value="PEFG-CTERM"/>
    <property type="match status" value="1"/>
</dbReference>
<name>A0A7D5M1P1_9ARCH</name>
<gene>
    <name evidence="2" type="ORF">C5F47_01825</name>
</gene>
<organism evidence="2 3">
    <name type="scientific">Nitrosopumilus cobalaminigenes</name>
    <dbReference type="NCBI Taxonomy" id="1470066"/>
    <lineage>
        <taxon>Archaea</taxon>
        <taxon>Nitrososphaerota</taxon>
        <taxon>Nitrososphaeria</taxon>
        <taxon>Nitrosopumilales</taxon>
        <taxon>Nitrosopumilaceae</taxon>
        <taxon>Nitrosopumilus</taxon>
    </lineage>
</organism>
<keyword evidence="1" id="KW-0472">Membrane</keyword>
<dbReference type="GeneID" id="56058715"/>
<sequence length="287" mass="30542">MNFKRSTTSMAIALMVLSIVSMTSIQQDAFAQTLGMSITATADKGSDTITVSGKTISKLNDVTFTVTSPSGSNVVAIDQVSPDAEGIFVKTFKVGPTWTEDGFYKIKAMQGTGANSLYTLKVFVEVTDGMTKRTSVTESNLETGIFSPNTTNVAKDTGLMLDAIIIENGSTMFEVTGKTDRVSQDITVKVIAPNGNVVKVAQISPMLDGEFAAKITVGGPLWKQDGFYTVSVKQFDDPKYTASSEVDIKDGVVVPEFGTIAAMILAVAIISIIAVSAKSRLSIIPRY</sequence>
<protein>
    <submittedName>
        <fullName evidence="2">PEFG-CTERM domain-containing protein</fullName>
    </submittedName>
</protein>
<keyword evidence="3" id="KW-1185">Reference proteome</keyword>
<proteinExistence type="predicted"/>
<dbReference type="RefSeq" id="WP_179361220.1">
    <property type="nucleotide sequence ID" value="NZ_CP026993.1"/>
</dbReference>
<evidence type="ECO:0000313" key="2">
    <source>
        <dbReference type="EMBL" id="QLH02388.1"/>
    </source>
</evidence>
<dbReference type="InterPro" id="IPR027560">
    <property type="entry name" value="PEFG-CTERM"/>
</dbReference>
<dbReference type="InterPro" id="IPR010916">
    <property type="entry name" value="TonB_box_CS"/>
</dbReference>
<keyword evidence="1" id="KW-1133">Transmembrane helix</keyword>
<dbReference type="KEGG" id="ncl:C5F47_01825"/>